<dbReference type="InterPro" id="IPR044068">
    <property type="entry name" value="CB"/>
</dbReference>
<evidence type="ECO:0000256" key="2">
    <source>
        <dbReference type="ARBA" id="ARBA00022908"/>
    </source>
</evidence>
<dbReference type="Proteomes" id="UP000266778">
    <property type="component" value="Chromosome"/>
</dbReference>
<dbReference type="CDD" id="cd00796">
    <property type="entry name" value="INT_Rci_Hp1_C"/>
    <property type="match status" value="1"/>
</dbReference>
<dbReference type="EMBL" id="CP025706">
    <property type="protein sequence ID" value="AXB04580.1"/>
    <property type="molecule type" value="Genomic_DNA"/>
</dbReference>
<evidence type="ECO:0000256" key="4">
    <source>
        <dbReference type="ARBA" id="ARBA00023172"/>
    </source>
</evidence>
<evidence type="ECO:0000256" key="3">
    <source>
        <dbReference type="ARBA" id="ARBA00023125"/>
    </source>
</evidence>
<dbReference type="RefSeq" id="WP_119197020.1">
    <property type="nucleotide sequence ID" value="NZ_AP024948.1"/>
</dbReference>
<keyword evidence="2" id="KW-0229">DNA integration</keyword>
<reference evidence="5" key="1">
    <citation type="journal article" date="2019" name="J Environ">
        <title>Genetic characterization and potential molecular dissemination mechanism of tet (31) gene in Aeromonas caviae from an oxytetracycline wastewater treatment system.</title>
        <authorList>
            <person name="Shi Y."/>
            <person name="Tian Z."/>
            <person name="Leclercq S.O."/>
            <person name="Zhang H."/>
            <person name="Yang M."/>
            <person name="Zhang Y."/>
        </authorList>
    </citation>
    <scope>NUCLEOTIDE SEQUENCE</scope>
    <source>
        <strain evidence="5">T25-39</strain>
    </source>
</reference>
<dbReference type="AlphaFoldDB" id="A0A3S7PBS1"/>
<protein>
    <submittedName>
        <fullName evidence="5">Site-specific integrase</fullName>
    </submittedName>
</protein>
<dbReference type="InterPro" id="IPR002104">
    <property type="entry name" value="Integrase_catalytic"/>
</dbReference>
<dbReference type="Gene3D" id="1.10.150.130">
    <property type="match status" value="1"/>
</dbReference>
<sequence>MANVQKISGKRGTSYRVQFMRNGRRVGQTFPRKKDAEAFLAQITVSDDLADALTNVTLTTTTLSQAIRDYLDQYNGRDSSIIQRLTWWADRLGSKPVGRVTRQQVKAALNDLQAEGKQPSTQNRYRSALSSVFVWFNDKHDTKHNPAREVRQQTEDNARTRFLSDAELPRLLAAAKASKWERLHLLISMAIFTGARRSELIGLQWSDVDLKARTAHLHHTKNGTQRVLTLPPALVQEMMKFRQVGNAYLFPHPSKLNAPFEHFDSFWQACRAEAGITDFHFHDLRHTCASLLAKSGASLLEIAQVLGHKSITMTQRYSHLCNGHKQSLTDRVFGAIAL</sequence>
<name>A0A3S7PBS1_AERCA</name>
<keyword evidence="4" id="KW-0233">DNA recombination</keyword>
<organism evidence="5 6">
    <name type="scientific">Aeromonas caviae</name>
    <name type="common">Aeromonas punctata</name>
    <dbReference type="NCBI Taxonomy" id="648"/>
    <lineage>
        <taxon>Bacteria</taxon>
        <taxon>Pseudomonadati</taxon>
        <taxon>Pseudomonadota</taxon>
        <taxon>Gammaproteobacteria</taxon>
        <taxon>Aeromonadales</taxon>
        <taxon>Aeromonadaceae</taxon>
        <taxon>Aeromonas</taxon>
    </lineage>
</organism>
<evidence type="ECO:0000256" key="1">
    <source>
        <dbReference type="ARBA" id="ARBA00008857"/>
    </source>
</evidence>
<comment type="similarity">
    <text evidence="1">Belongs to the 'phage' integrase family.</text>
</comment>
<dbReference type="PROSITE" id="PS51900">
    <property type="entry name" value="CB"/>
    <property type="match status" value="1"/>
</dbReference>
<dbReference type="GO" id="GO:0003677">
    <property type="term" value="F:DNA binding"/>
    <property type="evidence" value="ECO:0007669"/>
    <property type="project" value="UniProtKB-UniRule"/>
</dbReference>
<dbReference type="InterPro" id="IPR010998">
    <property type="entry name" value="Integrase_recombinase_N"/>
</dbReference>
<dbReference type="GO" id="GO:0006310">
    <property type="term" value="P:DNA recombination"/>
    <property type="evidence" value="ECO:0007669"/>
    <property type="project" value="UniProtKB-KW"/>
</dbReference>
<dbReference type="InterPro" id="IPR050090">
    <property type="entry name" value="Tyrosine_recombinase_XerCD"/>
</dbReference>
<proteinExistence type="inferred from homology"/>
<keyword evidence="3" id="KW-0238">DNA-binding</keyword>
<dbReference type="InterPro" id="IPR011010">
    <property type="entry name" value="DNA_brk_join_enz"/>
</dbReference>
<evidence type="ECO:0000313" key="5">
    <source>
        <dbReference type="EMBL" id="AXB04580.1"/>
    </source>
</evidence>
<evidence type="ECO:0000313" key="6">
    <source>
        <dbReference type="Proteomes" id="UP000266778"/>
    </source>
</evidence>
<dbReference type="Pfam" id="PF00589">
    <property type="entry name" value="Phage_integrase"/>
    <property type="match status" value="1"/>
</dbReference>
<dbReference type="Gene3D" id="1.10.443.10">
    <property type="entry name" value="Intergrase catalytic core"/>
    <property type="match status" value="1"/>
</dbReference>
<accession>A0A3S7PBS1</accession>
<dbReference type="InterPro" id="IPR013762">
    <property type="entry name" value="Integrase-like_cat_sf"/>
</dbReference>
<dbReference type="PANTHER" id="PTHR30349:SF64">
    <property type="entry name" value="PROPHAGE INTEGRASE INTD-RELATED"/>
    <property type="match status" value="1"/>
</dbReference>
<gene>
    <name evidence="5" type="ORF">C1C91_05770</name>
</gene>
<dbReference type="PROSITE" id="PS51898">
    <property type="entry name" value="TYR_RECOMBINASE"/>
    <property type="match status" value="1"/>
</dbReference>
<dbReference type="GO" id="GO:0015074">
    <property type="term" value="P:DNA integration"/>
    <property type="evidence" value="ECO:0007669"/>
    <property type="project" value="UniProtKB-KW"/>
</dbReference>
<dbReference type="PANTHER" id="PTHR30349">
    <property type="entry name" value="PHAGE INTEGRASE-RELATED"/>
    <property type="match status" value="1"/>
</dbReference>
<dbReference type="SUPFAM" id="SSF56349">
    <property type="entry name" value="DNA breaking-rejoining enzymes"/>
    <property type="match status" value="1"/>
</dbReference>